<reference evidence="1" key="1">
    <citation type="submission" date="2023-06" db="EMBL/GenBank/DDBJ databases">
        <title>Draft genome sequence of Nocardioides sp. SOB72.</title>
        <authorList>
            <person name="Zhang G."/>
        </authorList>
    </citation>
    <scope>NUCLEOTIDE SEQUENCE</scope>
    <source>
        <strain evidence="1">SOB72</strain>
    </source>
</reference>
<dbReference type="Proteomes" id="UP001168537">
    <property type="component" value="Unassembled WGS sequence"/>
</dbReference>
<sequence>MATSSSAASSGATSAAAEIARLRERMQRMTDGVPRRPLPTHPALGGAVQLRTGGSYEADSTSLALALMAGPSQAGEWCAVVGVPDFGAEAAAAAGVDLGRTVLVPEPGEQWLEVTAALVDVVAVVVLRPPPRVGEHVAEKLGARLRKRGGVLVALGPWPRCEVRLTTAEPRWTGVGLGHGHLRSRQVVVETRRGSAPPRRTTLWFPGEPAETHLRPVPAPAPAVLPDAHPAVAAS</sequence>
<proteinExistence type="predicted"/>
<evidence type="ECO:0000313" key="1">
    <source>
        <dbReference type="EMBL" id="MDN4162860.1"/>
    </source>
</evidence>
<accession>A0ABT8EXI8</accession>
<organism evidence="1 2">
    <name type="scientific">Nocardioides abyssi</name>
    <dbReference type="NCBI Taxonomy" id="3058370"/>
    <lineage>
        <taxon>Bacteria</taxon>
        <taxon>Bacillati</taxon>
        <taxon>Actinomycetota</taxon>
        <taxon>Actinomycetes</taxon>
        <taxon>Propionibacteriales</taxon>
        <taxon>Nocardioidaceae</taxon>
        <taxon>Nocardioides</taxon>
    </lineage>
</organism>
<dbReference type="RefSeq" id="WP_300962002.1">
    <property type="nucleotide sequence ID" value="NZ_JAUHJR010000007.1"/>
</dbReference>
<gene>
    <name evidence="1" type="ORF">QWY29_15940</name>
</gene>
<evidence type="ECO:0000313" key="2">
    <source>
        <dbReference type="Proteomes" id="UP001168537"/>
    </source>
</evidence>
<keyword evidence="2" id="KW-1185">Reference proteome</keyword>
<dbReference type="EMBL" id="JAUHJR010000007">
    <property type="protein sequence ID" value="MDN4162860.1"/>
    <property type="molecule type" value="Genomic_DNA"/>
</dbReference>
<comment type="caution">
    <text evidence="1">The sequence shown here is derived from an EMBL/GenBank/DDBJ whole genome shotgun (WGS) entry which is preliminary data.</text>
</comment>
<evidence type="ECO:0008006" key="3">
    <source>
        <dbReference type="Google" id="ProtNLM"/>
    </source>
</evidence>
<protein>
    <recommendedName>
        <fullName evidence="3">Recombinase A</fullName>
    </recommendedName>
</protein>
<name>A0ABT8EXI8_9ACTN</name>